<keyword evidence="2 3" id="KW-0732">Signal</keyword>
<dbReference type="AlphaFoldDB" id="A0A4R6UTF5"/>
<comment type="similarity">
    <text evidence="1">Belongs to the bacterial solute-binding protein 3 family.</text>
</comment>
<keyword evidence="6" id="KW-1185">Reference proteome</keyword>
<evidence type="ECO:0000259" key="4">
    <source>
        <dbReference type="Pfam" id="PF00497"/>
    </source>
</evidence>
<protein>
    <submittedName>
        <fullName evidence="5">Amino acid ABC transporter substrate-binding protein (PAAT family)</fullName>
    </submittedName>
</protein>
<dbReference type="RefSeq" id="WP_133587917.1">
    <property type="nucleotide sequence ID" value="NZ_CP037953.1"/>
</dbReference>
<dbReference type="PANTHER" id="PTHR35936:SF25">
    <property type="entry name" value="ABC TRANSPORTER SUBSTRATE-BINDING PROTEIN"/>
    <property type="match status" value="1"/>
</dbReference>
<dbReference type="Gene3D" id="3.40.190.10">
    <property type="entry name" value="Periplasmic binding protein-like II"/>
    <property type="match status" value="2"/>
</dbReference>
<dbReference type="EMBL" id="SNYM01000002">
    <property type="protein sequence ID" value="TDQ50608.1"/>
    <property type="molecule type" value="Genomic_DNA"/>
</dbReference>
<comment type="caution">
    <text evidence="5">The sequence shown here is derived from an EMBL/GenBank/DDBJ whole genome shotgun (WGS) entry which is preliminary data.</text>
</comment>
<sequence length="250" mass="27721">MRTLCLSLALLMGSVAGAESISLRADVWFPMNGEAGASRPGYMIEVAEKVFGAAGYQLDYGNQPWVRAVRDVREGLADCVVGAYWIDTPDFVFGEEPLGMDIQAFFVRRDHPFRYQGQAQDLRGLRIGVIGGYAYGEEYERLIQLSGAISEPMNDDNALEQNIRKMLAGRIDATLESTFVMQAKLKDLGLQHQVVMAGQFGEPTPTYIACSPAKPTSKHYVTLLDEGIRAMRASGELQVILQRYGLEDWQ</sequence>
<dbReference type="OrthoDB" id="245568at2"/>
<feature type="domain" description="Solute-binding protein family 3/N-terminal" evidence="4">
    <location>
        <begin position="39"/>
        <end position="245"/>
    </location>
</feature>
<organism evidence="5 6">
    <name type="scientific">Permianibacter aggregans</name>
    <dbReference type="NCBI Taxonomy" id="1510150"/>
    <lineage>
        <taxon>Bacteria</taxon>
        <taxon>Pseudomonadati</taxon>
        <taxon>Pseudomonadota</taxon>
        <taxon>Gammaproteobacteria</taxon>
        <taxon>Pseudomonadales</taxon>
        <taxon>Pseudomonadaceae</taxon>
        <taxon>Permianibacter</taxon>
    </lineage>
</organism>
<dbReference type="Proteomes" id="UP000295375">
    <property type="component" value="Unassembled WGS sequence"/>
</dbReference>
<dbReference type="PANTHER" id="PTHR35936">
    <property type="entry name" value="MEMBRANE-BOUND LYTIC MUREIN TRANSGLYCOSYLASE F"/>
    <property type="match status" value="1"/>
</dbReference>
<evidence type="ECO:0000256" key="3">
    <source>
        <dbReference type="SAM" id="SignalP"/>
    </source>
</evidence>
<evidence type="ECO:0000256" key="2">
    <source>
        <dbReference type="ARBA" id="ARBA00022729"/>
    </source>
</evidence>
<evidence type="ECO:0000256" key="1">
    <source>
        <dbReference type="ARBA" id="ARBA00010333"/>
    </source>
</evidence>
<dbReference type="Pfam" id="PF00497">
    <property type="entry name" value="SBP_bac_3"/>
    <property type="match status" value="1"/>
</dbReference>
<evidence type="ECO:0000313" key="5">
    <source>
        <dbReference type="EMBL" id="TDQ50608.1"/>
    </source>
</evidence>
<gene>
    <name evidence="5" type="ORF">EV696_102291</name>
</gene>
<dbReference type="InterPro" id="IPR001638">
    <property type="entry name" value="Solute-binding_3/MltF_N"/>
</dbReference>
<proteinExistence type="inferred from homology"/>
<feature type="signal peptide" evidence="3">
    <location>
        <begin position="1"/>
        <end position="18"/>
    </location>
</feature>
<name>A0A4R6UTF5_9GAMM</name>
<accession>A0A4R6UTF5</accession>
<reference evidence="5 6" key="1">
    <citation type="submission" date="2019-03" db="EMBL/GenBank/DDBJ databases">
        <title>Genomic Encyclopedia of Type Strains, Phase IV (KMG-IV): sequencing the most valuable type-strain genomes for metagenomic binning, comparative biology and taxonomic classification.</title>
        <authorList>
            <person name="Goeker M."/>
        </authorList>
    </citation>
    <scope>NUCLEOTIDE SEQUENCE [LARGE SCALE GENOMIC DNA]</scope>
    <source>
        <strain evidence="5 6">DSM 103792</strain>
    </source>
</reference>
<feature type="chain" id="PRO_5020233677" evidence="3">
    <location>
        <begin position="19"/>
        <end position="250"/>
    </location>
</feature>
<dbReference type="SUPFAM" id="SSF53850">
    <property type="entry name" value="Periplasmic binding protein-like II"/>
    <property type="match status" value="1"/>
</dbReference>
<evidence type="ECO:0000313" key="6">
    <source>
        <dbReference type="Proteomes" id="UP000295375"/>
    </source>
</evidence>